<dbReference type="InterPro" id="IPR036388">
    <property type="entry name" value="WH-like_DNA-bd_sf"/>
</dbReference>
<dbReference type="PANTHER" id="PTHR43537:SF47">
    <property type="entry name" value="REGULATORY PROTEIN GNTR HTH"/>
    <property type="match status" value="1"/>
</dbReference>
<dbReference type="SMART" id="SM00345">
    <property type="entry name" value="HTH_GNTR"/>
    <property type="match status" value="1"/>
</dbReference>
<dbReference type="InterPro" id="IPR036390">
    <property type="entry name" value="WH_DNA-bd_sf"/>
</dbReference>
<organism evidence="5 6">
    <name type="scientific">Mycobacterium marinum</name>
    <dbReference type="NCBI Taxonomy" id="1781"/>
    <lineage>
        <taxon>Bacteria</taxon>
        <taxon>Bacillati</taxon>
        <taxon>Actinomycetota</taxon>
        <taxon>Actinomycetes</taxon>
        <taxon>Mycobacteriales</taxon>
        <taxon>Mycobacteriaceae</taxon>
        <taxon>Mycobacterium</taxon>
        <taxon>Mycobacterium ulcerans group</taxon>
    </lineage>
</organism>
<evidence type="ECO:0000256" key="2">
    <source>
        <dbReference type="ARBA" id="ARBA00023125"/>
    </source>
</evidence>
<dbReference type="Gene3D" id="1.20.120.530">
    <property type="entry name" value="GntR ligand-binding domain-like"/>
    <property type="match status" value="1"/>
</dbReference>
<keyword evidence="3" id="KW-0804">Transcription</keyword>
<gene>
    <name evidence="5" type="primary">lutR_1</name>
    <name evidence="5" type="ORF">DAVIS_00852</name>
</gene>
<dbReference type="GO" id="GO:0003700">
    <property type="term" value="F:DNA-binding transcription factor activity"/>
    <property type="evidence" value="ECO:0007669"/>
    <property type="project" value="InterPro"/>
</dbReference>
<comment type="caution">
    <text evidence="5">The sequence shown here is derived from an EMBL/GenBank/DDBJ whole genome shotgun (WGS) entry which is preliminary data.</text>
</comment>
<reference evidence="5 6" key="1">
    <citation type="journal article" date="2018" name="Sci. Rep.">
        <title>Extensive genomic diversity among Mycobacterium marinum strains revealed by whole genome sequencing.</title>
        <authorList>
            <person name="Das S."/>
            <person name="Pettersson B.M."/>
            <person name="Behra P.R."/>
            <person name="Mallick A."/>
            <person name="Cheramie M."/>
            <person name="Ramesh M."/>
            <person name="Shirreff L."/>
            <person name="DuCote T."/>
            <person name="Dasgupta S."/>
            <person name="Ennis D.G."/>
            <person name="Kirsebom L.A."/>
        </authorList>
    </citation>
    <scope>NUCLEOTIDE SEQUENCE [LARGE SCALE GENOMIC DNA]</scope>
    <source>
        <strain evidence="5 6">Davis1</strain>
    </source>
</reference>
<keyword evidence="2" id="KW-0238">DNA-binding</keyword>
<proteinExistence type="predicted"/>
<evidence type="ECO:0000313" key="6">
    <source>
        <dbReference type="Proteomes" id="UP000257451"/>
    </source>
</evidence>
<dbReference type="SUPFAM" id="SSF46785">
    <property type="entry name" value="Winged helix' DNA-binding domain"/>
    <property type="match status" value="1"/>
</dbReference>
<dbReference type="CDD" id="cd07377">
    <property type="entry name" value="WHTH_GntR"/>
    <property type="match status" value="1"/>
</dbReference>
<dbReference type="InterPro" id="IPR008920">
    <property type="entry name" value="TF_FadR/GntR_C"/>
</dbReference>
<protein>
    <submittedName>
        <fullName evidence="5">HTH-type transcriptional regulator LutR</fullName>
    </submittedName>
</protein>
<dbReference type="SMART" id="SM00895">
    <property type="entry name" value="FCD"/>
    <property type="match status" value="1"/>
</dbReference>
<keyword evidence="1" id="KW-0805">Transcription regulation</keyword>
<evidence type="ECO:0000256" key="1">
    <source>
        <dbReference type="ARBA" id="ARBA00023015"/>
    </source>
</evidence>
<dbReference type="PANTHER" id="PTHR43537">
    <property type="entry name" value="TRANSCRIPTIONAL REGULATOR, GNTR FAMILY"/>
    <property type="match status" value="1"/>
</dbReference>
<dbReference type="InterPro" id="IPR000524">
    <property type="entry name" value="Tscrpt_reg_HTH_GntR"/>
</dbReference>
<accession>A0A3E2N0Q4</accession>
<dbReference type="InterPro" id="IPR011711">
    <property type="entry name" value="GntR_C"/>
</dbReference>
<dbReference type="GO" id="GO:0003677">
    <property type="term" value="F:DNA binding"/>
    <property type="evidence" value="ECO:0007669"/>
    <property type="project" value="UniProtKB-KW"/>
</dbReference>
<dbReference type="EMBL" id="PEDF01000023">
    <property type="protein sequence ID" value="RFZ46338.1"/>
    <property type="molecule type" value="Genomic_DNA"/>
</dbReference>
<feature type="domain" description="HTH gntR-type" evidence="4">
    <location>
        <begin position="20"/>
        <end position="88"/>
    </location>
</feature>
<dbReference type="Pfam" id="PF07729">
    <property type="entry name" value="FCD"/>
    <property type="match status" value="1"/>
</dbReference>
<dbReference type="Proteomes" id="UP000257451">
    <property type="component" value="Unassembled WGS sequence"/>
</dbReference>
<dbReference type="AlphaFoldDB" id="A0A3E2N0Q4"/>
<evidence type="ECO:0000259" key="4">
    <source>
        <dbReference type="PROSITE" id="PS50949"/>
    </source>
</evidence>
<dbReference type="PROSITE" id="PS50949">
    <property type="entry name" value="HTH_GNTR"/>
    <property type="match status" value="1"/>
</dbReference>
<dbReference type="Pfam" id="PF00392">
    <property type="entry name" value="GntR"/>
    <property type="match status" value="1"/>
</dbReference>
<evidence type="ECO:0000256" key="3">
    <source>
        <dbReference type="ARBA" id="ARBA00023163"/>
    </source>
</evidence>
<name>A0A3E2N0Q4_MYCMR</name>
<sequence>MNGRIGQTAYAGGMQTVRRRTLIAQVSDQLRDEITSGRWRVGDRIPTEPELCEMTGTARNTVREAVQALVHVGILERRQGSGTYVIADVEQGSALAEYFAAARERDLWELREAVEVTAAVLSARRRDAADIEDLRVLLARRNELWSREPANDKERTEMTSADTALHRAIVAASHNEIYLQFYDLLLPTIHRAVEAGPVGTCTSYEREHTELVEAIIAGDPQRAEAAAQVFIARLRP</sequence>
<dbReference type="SUPFAM" id="SSF48008">
    <property type="entry name" value="GntR ligand-binding domain-like"/>
    <property type="match status" value="1"/>
</dbReference>
<dbReference type="Gene3D" id="1.10.10.10">
    <property type="entry name" value="Winged helix-like DNA-binding domain superfamily/Winged helix DNA-binding domain"/>
    <property type="match status" value="1"/>
</dbReference>
<evidence type="ECO:0000313" key="5">
    <source>
        <dbReference type="EMBL" id="RFZ46338.1"/>
    </source>
</evidence>
<dbReference type="PRINTS" id="PR00035">
    <property type="entry name" value="HTHGNTR"/>
</dbReference>